<gene>
    <name evidence="2" type="ORF">CPB84DRAFT_583830</name>
</gene>
<evidence type="ECO:0000256" key="1">
    <source>
        <dbReference type="SAM" id="Coils"/>
    </source>
</evidence>
<sequence>MDEEKLTELLQRLDSQEKEREQFIKKVAVLDAKIVQTKLDYATTYNQRSPIMQIPIELMSSIFQAAIESDEKGEGTGMLFKLSHVCHLWRSITISLPDFWTSFACTGRPSNHDLDRLSTHLERSCDRLLNLHFEIDAGKDDHPWENILRTAIGQAPRWRSFVLRFDPDPRYWRNFLSNIFTDPISVPNLEVVEILIGTGTSKRIPFDLPDRLYFQGGAPKLAHASFDSWSLMACKPLSNVTTLQITQQSATQYSFSAFLDILMLPRLINLSVLGDPFRPPIVGVQPVVAPELRNFRFAGSFTLSFRLFKYLEAPKLELLIIVRTIMDDSSAFPSNTDPIPFPYLRSLALIDCPTNSYCASRLAHLTENVTNLYISNDSTVCTSEDLFTVMVEGVKTSPGTILWPQLEALYCNVDDAMQGFDPSEDFQYFLKVVTSRWESLKKHCTLYLSDEDAEAWRTLGPVTWNQLVDGEFFARIGISPGELDFVPWPPRTTQKFDKKWERKFLTSRASKKLE</sequence>
<organism evidence="2 3">
    <name type="scientific">Gymnopilus junonius</name>
    <name type="common">Spectacular rustgill mushroom</name>
    <name type="synonym">Gymnopilus spectabilis subsp. junonius</name>
    <dbReference type="NCBI Taxonomy" id="109634"/>
    <lineage>
        <taxon>Eukaryota</taxon>
        <taxon>Fungi</taxon>
        <taxon>Dikarya</taxon>
        <taxon>Basidiomycota</taxon>
        <taxon>Agaricomycotina</taxon>
        <taxon>Agaricomycetes</taxon>
        <taxon>Agaricomycetidae</taxon>
        <taxon>Agaricales</taxon>
        <taxon>Agaricineae</taxon>
        <taxon>Hymenogastraceae</taxon>
        <taxon>Gymnopilus</taxon>
    </lineage>
</organism>
<comment type="caution">
    <text evidence="2">The sequence shown here is derived from an EMBL/GenBank/DDBJ whole genome shotgun (WGS) entry which is preliminary data.</text>
</comment>
<keyword evidence="3" id="KW-1185">Reference proteome</keyword>
<proteinExistence type="predicted"/>
<dbReference type="Proteomes" id="UP000724874">
    <property type="component" value="Unassembled WGS sequence"/>
</dbReference>
<reference evidence="2" key="1">
    <citation type="submission" date="2020-11" db="EMBL/GenBank/DDBJ databases">
        <authorList>
            <consortium name="DOE Joint Genome Institute"/>
            <person name="Ahrendt S."/>
            <person name="Riley R."/>
            <person name="Andreopoulos W."/>
            <person name="LaButti K."/>
            <person name="Pangilinan J."/>
            <person name="Ruiz-duenas F.J."/>
            <person name="Barrasa J.M."/>
            <person name="Sanchez-Garcia M."/>
            <person name="Camarero S."/>
            <person name="Miyauchi S."/>
            <person name="Serrano A."/>
            <person name="Linde D."/>
            <person name="Babiker R."/>
            <person name="Drula E."/>
            <person name="Ayuso-Fernandez I."/>
            <person name="Pacheco R."/>
            <person name="Padilla G."/>
            <person name="Ferreira P."/>
            <person name="Barriuso J."/>
            <person name="Kellner H."/>
            <person name="Castanera R."/>
            <person name="Alfaro M."/>
            <person name="Ramirez L."/>
            <person name="Pisabarro A.G."/>
            <person name="Kuo A."/>
            <person name="Tritt A."/>
            <person name="Lipzen A."/>
            <person name="He G."/>
            <person name="Yan M."/>
            <person name="Ng V."/>
            <person name="Cullen D."/>
            <person name="Martin F."/>
            <person name="Rosso M.-N."/>
            <person name="Henrissat B."/>
            <person name="Hibbett D."/>
            <person name="Martinez A.T."/>
            <person name="Grigoriev I.V."/>
        </authorList>
    </citation>
    <scope>NUCLEOTIDE SEQUENCE</scope>
    <source>
        <strain evidence="2">AH 44721</strain>
    </source>
</reference>
<evidence type="ECO:0000313" key="2">
    <source>
        <dbReference type="EMBL" id="KAF8874201.1"/>
    </source>
</evidence>
<name>A0A9P5TGQ4_GYMJU</name>
<dbReference type="AlphaFoldDB" id="A0A9P5TGQ4"/>
<accession>A0A9P5TGQ4</accession>
<evidence type="ECO:0008006" key="4">
    <source>
        <dbReference type="Google" id="ProtNLM"/>
    </source>
</evidence>
<feature type="coiled-coil region" evidence="1">
    <location>
        <begin position="6"/>
        <end position="33"/>
    </location>
</feature>
<keyword evidence="1" id="KW-0175">Coiled coil</keyword>
<protein>
    <recommendedName>
        <fullName evidence="4">F-box domain-containing protein</fullName>
    </recommendedName>
</protein>
<dbReference type="OrthoDB" id="3023006at2759"/>
<evidence type="ECO:0000313" key="3">
    <source>
        <dbReference type="Proteomes" id="UP000724874"/>
    </source>
</evidence>
<dbReference type="EMBL" id="JADNYJ010000219">
    <property type="protein sequence ID" value="KAF8874201.1"/>
    <property type="molecule type" value="Genomic_DNA"/>
</dbReference>